<dbReference type="InterPro" id="IPR004426">
    <property type="entry name" value="MJ1210-like"/>
</dbReference>
<dbReference type="EMBL" id="CP010070">
    <property type="protein sequence ID" value="AIZ56950.1"/>
    <property type="molecule type" value="Genomic_DNA"/>
</dbReference>
<dbReference type="PANTHER" id="PTHR35610">
    <property type="entry name" value="3-ISOPROPYLMALATE DEHYDRATASE-RELATED"/>
    <property type="match status" value="1"/>
</dbReference>
<dbReference type="AlphaFoldDB" id="A0A0A7LCQ2"/>
<dbReference type="KEGG" id="mear:Mpt1_c10820"/>
<dbReference type="InterPro" id="IPR019151">
    <property type="entry name" value="Proteasome_assmbl_chaperone_2"/>
</dbReference>
<dbReference type="GeneID" id="24818744"/>
<dbReference type="HOGENOM" id="CLU_075000_1_0_2"/>
<sequence length="249" mass="27272">MESIVVYDSKPSLKDPIFIECLPGIGNVGKETGDFLAGSLKAKKFATIYSKNFPSQAILDNENIIDMTNNQLWYSKDVNGRDVIFLIGAFQCSTHEGQFELCREIMSILLDYKISEIITLGGYGTGQMVEAPRVFGAVTDLKIKKEYAGYGVEFPPGEPSAGIIGASGVFLGLGKIYSVPSICLMGETSGYFVDHKSAMAVVKILIKKLGVELDLKELIDKSEQIDEITAKIKEVENRNCNCRDLGYIG</sequence>
<evidence type="ECO:0000313" key="1">
    <source>
        <dbReference type="EMBL" id="AIZ56950.1"/>
    </source>
</evidence>
<protein>
    <submittedName>
        <fullName evidence="1">PAC2 family protein</fullName>
    </submittedName>
</protein>
<dbReference type="STRING" id="1577791.Mpt1_c10820"/>
<dbReference type="NCBIfam" id="TIGR00162">
    <property type="entry name" value="proteasome assembly chaperone family protein"/>
    <property type="match status" value="1"/>
</dbReference>
<keyword evidence="2" id="KW-1185">Reference proteome</keyword>
<proteinExistence type="predicted"/>
<gene>
    <name evidence="1" type="ORF">Mpt1_c10820</name>
</gene>
<dbReference type="Gene3D" id="3.40.50.10900">
    <property type="entry name" value="PAC-like subunit"/>
    <property type="match status" value="1"/>
</dbReference>
<accession>A0A0A7LCQ2</accession>
<dbReference type="Proteomes" id="UP000030787">
    <property type="component" value="Chromosome"/>
</dbReference>
<dbReference type="SUPFAM" id="SSF159659">
    <property type="entry name" value="Cgl1923-like"/>
    <property type="match status" value="1"/>
</dbReference>
<organism evidence="1 2">
    <name type="scientific">Candidatus Methanoplasma termitum</name>
    <dbReference type="NCBI Taxonomy" id="1577791"/>
    <lineage>
        <taxon>Archaea</taxon>
        <taxon>Methanobacteriati</taxon>
        <taxon>Thermoplasmatota</taxon>
        <taxon>Thermoplasmata</taxon>
        <taxon>Methanomassiliicoccales</taxon>
        <taxon>Methanomassiliicoccaceae</taxon>
        <taxon>Candidatus Methanoplasma</taxon>
    </lineage>
</organism>
<dbReference type="Pfam" id="PF09754">
    <property type="entry name" value="PAC2"/>
    <property type="match status" value="1"/>
</dbReference>
<reference evidence="1 2" key="1">
    <citation type="journal article" date="2014" name="Appl. Environ. Microbiol.">
        <title>Comparative Genome Analysis of 'Candidatus Methanoplasma termitum' Indicates a New Mode of Energy Metabolism in the Seventh Order of Methanogens.</title>
        <authorList>
            <person name="Lang K."/>
            <person name="Schuldes J."/>
            <person name="Klingl A."/>
            <person name="Poehlein A."/>
            <person name="Daniel R."/>
            <person name="Brune A."/>
        </authorList>
    </citation>
    <scope>NUCLEOTIDE SEQUENCE [LARGE SCALE GENOMIC DNA]</scope>
    <source>
        <strain evidence="2">Mpt1</strain>
    </source>
</reference>
<evidence type="ECO:0000313" key="2">
    <source>
        <dbReference type="Proteomes" id="UP000030787"/>
    </source>
</evidence>
<dbReference type="OrthoDB" id="31247at2157"/>
<dbReference type="PANTHER" id="PTHR35610:SF7">
    <property type="entry name" value="3-ISOPROPYLMALATE DEHYDRATASE"/>
    <property type="match status" value="1"/>
</dbReference>
<dbReference type="RefSeq" id="WP_048113892.1">
    <property type="nucleotide sequence ID" value="NZ_CP010070.1"/>
</dbReference>
<dbReference type="InterPro" id="IPR038389">
    <property type="entry name" value="PSMG2_sf"/>
</dbReference>
<name>A0A0A7LCQ2_9ARCH</name>